<sequence length="80" mass="8690">MLLWALNSVLTTRVYTNLVWLAHKPAAVTGMYTGASIGFSSRSYGTSGAGSTTVEMMPTLHRERIVEENGIGKGKRKSDE</sequence>
<dbReference type="HOGENOM" id="CLU_2591289_0_0_1"/>
<accession>A0A0C3AZ77</accession>
<dbReference type="Proteomes" id="UP000054097">
    <property type="component" value="Unassembled WGS sequence"/>
</dbReference>
<dbReference type="EMBL" id="KN824315">
    <property type="protein sequence ID" value="KIM25274.1"/>
    <property type="molecule type" value="Genomic_DNA"/>
</dbReference>
<proteinExistence type="predicted"/>
<keyword evidence="1" id="KW-0732">Signal</keyword>
<keyword evidence="3" id="KW-1185">Reference proteome</keyword>
<organism evidence="2 3">
    <name type="scientific">Serendipita vermifera MAFF 305830</name>
    <dbReference type="NCBI Taxonomy" id="933852"/>
    <lineage>
        <taxon>Eukaryota</taxon>
        <taxon>Fungi</taxon>
        <taxon>Dikarya</taxon>
        <taxon>Basidiomycota</taxon>
        <taxon>Agaricomycotina</taxon>
        <taxon>Agaricomycetes</taxon>
        <taxon>Sebacinales</taxon>
        <taxon>Serendipitaceae</taxon>
        <taxon>Serendipita</taxon>
    </lineage>
</organism>
<gene>
    <name evidence="2" type="ORF">M408DRAFT_331227</name>
</gene>
<reference evidence="2 3" key="1">
    <citation type="submission" date="2014-04" db="EMBL/GenBank/DDBJ databases">
        <authorList>
            <consortium name="DOE Joint Genome Institute"/>
            <person name="Kuo A."/>
            <person name="Zuccaro A."/>
            <person name="Kohler A."/>
            <person name="Nagy L.G."/>
            <person name="Floudas D."/>
            <person name="Copeland A."/>
            <person name="Barry K.W."/>
            <person name="Cichocki N."/>
            <person name="Veneault-Fourrey C."/>
            <person name="LaButti K."/>
            <person name="Lindquist E.A."/>
            <person name="Lipzen A."/>
            <person name="Lundell T."/>
            <person name="Morin E."/>
            <person name="Murat C."/>
            <person name="Sun H."/>
            <person name="Tunlid A."/>
            <person name="Henrissat B."/>
            <person name="Grigoriev I.V."/>
            <person name="Hibbett D.S."/>
            <person name="Martin F."/>
            <person name="Nordberg H.P."/>
            <person name="Cantor M.N."/>
            <person name="Hua S.X."/>
        </authorList>
    </citation>
    <scope>NUCLEOTIDE SEQUENCE [LARGE SCALE GENOMIC DNA]</scope>
    <source>
        <strain evidence="2 3">MAFF 305830</strain>
    </source>
</reference>
<feature type="signal peptide" evidence="1">
    <location>
        <begin position="1"/>
        <end position="16"/>
    </location>
</feature>
<evidence type="ECO:0000256" key="1">
    <source>
        <dbReference type="SAM" id="SignalP"/>
    </source>
</evidence>
<feature type="chain" id="PRO_5002175511" evidence="1">
    <location>
        <begin position="17"/>
        <end position="80"/>
    </location>
</feature>
<evidence type="ECO:0000313" key="3">
    <source>
        <dbReference type="Proteomes" id="UP000054097"/>
    </source>
</evidence>
<dbReference type="AlphaFoldDB" id="A0A0C3AZ77"/>
<name>A0A0C3AZ77_SERVB</name>
<reference evidence="3" key="2">
    <citation type="submission" date="2015-01" db="EMBL/GenBank/DDBJ databases">
        <title>Evolutionary Origins and Diversification of the Mycorrhizal Mutualists.</title>
        <authorList>
            <consortium name="DOE Joint Genome Institute"/>
            <consortium name="Mycorrhizal Genomics Consortium"/>
            <person name="Kohler A."/>
            <person name="Kuo A."/>
            <person name="Nagy L.G."/>
            <person name="Floudas D."/>
            <person name="Copeland A."/>
            <person name="Barry K.W."/>
            <person name="Cichocki N."/>
            <person name="Veneault-Fourrey C."/>
            <person name="LaButti K."/>
            <person name="Lindquist E.A."/>
            <person name="Lipzen A."/>
            <person name="Lundell T."/>
            <person name="Morin E."/>
            <person name="Murat C."/>
            <person name="Riley R."/>
            <person name="Ohm R."/>
            <person name="Sun H."/>
            <person name="Tunlid A."/>
            <person name="Henrissat B."/>
            <person name="Grigoriev I.V."/>
            <person name="Hibbett D.S."/>
            <person name="Martin F."/>
        </authorList>
    </citation>
    <scope>NUCLEOTIDE SEQUENCE [LARGE SCALE GENOMIC DNA]</scope>
    <source>
        <strain evidence="3">MAFF 305830</strain>
    </source>
</reference>
<protein>
    <submittedName>
        <fullName evidence="2">Uncharacterized protein</fullName>
    </submittedName>
</protein>
<evidence type="ECO:0000313" key="2">
    <source>
        <dbReference type="EMBL" id="KIM25274.1"/>
    </source>
</evidence>